<organism evidence="1">
    <name type="scientific">uncultured Sporomusa sp</name>
    <dbReference type="NCBI Taxonomy" id="307249"/>
    <lineage>
        <taxon>Bacteria</taxon>
        <taxon>Bacillati</taxon>
        <taxon>Bacillota</taxon>
        <taxon>Negativicutes</taxon>
        <taxon>Selenomonadales</taxon>
        <taxon>Sporomusaceae</taxon>
        <taxon>Sporomusa</taxon>
        <taxon>environmental samples</taxon>
    </lineage>
</organism>
<dbReference type="RefSeq" id="WP_075758202.1">
    <property type="nucleotide sequence ID" value="NZ_LT608335.1"/>
</dbReference>
<gene>
    <name evidence="1" type="ORF">KL86SPO_30012</name>
</gene>
<sequence>METRYPHWYGPEAGMCCDYPDKDMMCCDDQFMEDPMAYKMQRDNFKDRLLCFLGDEVLLGTDAMIDRKGSTFCGTICYVGCDYIIVNSSFCRRSISLHVPIKMIRFIAPFKGGRR</sequence>
<reference evidence="1" key="1">
    <citation type="submission" date="2016-08" db="EMBL/GenBank/DDBJ databases">
        <authorList>
            <person name="Seilhamer J.J."/>
        </authorList>
    </citation>
    <scope>NUCLEOTIDE SEQUENCE</scope>
    <source>
        <strain evidence="1">86</strain>
    </source>
</reference>
<name>A0A212LQ16_9FIRM</name>
<evidence type="ECO:0000313" key="1">
    <source>
        <dbReference type="EMBL" id="SCM79623.1"/>
    </source>
</evidence>
<dbReference type="AlphaFoldDB" id="A0A212LQ16"/>
<accession>A0A212LQ16</accession>
<dbReference type="EMBL" id="FMJE01000003">
    <property type="protein sequence ID" value="SCM79623.1"/>
    <property type="molecule type" value="Genomic_DNA"/>
</dbReference>
<protein>
    <submittedName>
        <fullName evidence="1">Uncharacterized protein</fullName>
    </submittedName>
</protein>
<proteinExistence type="predicted"/>